<dbReference type="InterPro" id="IPR036291">
    <property type="entry name" value="NAD(P)-bd_dom_sf"/>
</dbReference>
<name>A0A7W7FX64_9PSEU</name>
<evidence type="ECO:0000313" key="4">
    <source>
        <dbReference type="Proteomes" id="UP000533598"/>
    </source>
</evidence>
<dbReference type="RefSeq" id="WP_312988727.1">
    <property type="nucleotide sequence ID" value="NZ_BAAAUI010000062.1"/>
</dbReference>
<dbReference type="SUPFAM" id="SSF51735">
    <property type="entry name" value="NAD(P)-binding Rossmann-fold domains"/>
    <property type="match status" value="1"/>
</dbReference>
<evidence type="ECO:0000259" key="1">
    <source>
        <dbReference type="Pfam" id="PF01408"/>
    </source>
</evidence>
<dbReference type="Pfam" id="PF21378">
    <property type="entry name" value="YceM-like_C"/>
    <property type="match status" value="1"/>
</dbReference>
<accession>A0A7W7FX64</accession>
<feature type="domain" description="Gfo/Idh/MocA-like oxidoreductase N-terminal" evidence="1">
    <location>
        <begin position="3"/>
        <end position="123"/>
    </location>
</feature>
<dbReference type="SUPFAM" id="SSF55347">
    <property type="entry name" value="Glyceraldehyde-3-phosphate dehydrogenase-like, C-terminal domain"/>
    <property type="match status" value="1"/>
</dbReference>
<keyword evidence="4" id="KW-1185">Reference proteome</keyword>
<gene>
    <name evidence="3" type="ORF">HNR67_006913</name>
</gene>
<dbReference type="InterPro" id="IPR048477">
    <property type="entry name" value="YceM-like_C"/>
</dbReference>
<comment type="caution">
    <text evidence="3">The sequence shown here is derived from an EMBL/GenBank/DDBJ whole genome shotgun (WGS) entry which is preliminary data.</text>
</comment>
<dbReference type="PANTHER" id="PTHR43708:SF4">
    <property type="entry name" value="OXIDOREDUCTASE YCEM-RELATED"/>
    <property type="match status" value="1"/>
</dbReference>
<dbReference type="Proteomes" id="UP000533598">
    <property type="component" value="Unassembled WGS sequence"/>
</dbReference>
<sequence length="302" mass="32429">MAVRVAVIGLGDIARKAYLPTITARVGLDLHLLTRNSGRLAEIADRYRVPEQRRFTELDALLAHGIDAAFVHVPTSAHAVTVGRLLDAGVPTYVDKPLDDSLAGARELVERAERLGVPLMVGFNRRYVPAYAEAARGVRDLVVLQKNQDGGGGGVREVVFDDFIHVVDTLRFLAPGPVERVLVSGVVTGGVLEQVGLTLVGKGFSAIGLMHRRAGAKQERLEVSGGGVKVEVEDLGRVTRFAGGRVTRSLEDGWAPVAWRRGIEQVCDAFLAGIRGDGGLPDLRDALRTHELCEQVVVELAG</sequence>
<evidence type="ECO:0000313" key="3">
    <source>
        <dbReference type="EMBL" id="MBB4680795.1"/>
    </source>
</evidence>
<dbReference type="PANTHER" id="PTHR43708">
    <property type="entry name" value="CONSERVED EXPRESSED OXIDOREDUCTASE (EUROFUNG)"/>
    <property type="match status" value="1"/>
</dbReference>
<evidence type="ECO:0000259" key="2">
    <source>
        <dbReference type="Pfam" id="PF21378"/>
    </source>
</evidence>
<proteinExistence type="predicted"/>
<dbReference type="Pfam" id="PF01408">
    <property type="entry name" value="GFO_IDH_MocA"/>
    <property type="match status" value="1"/>
</dbReference>
<feature type="domain" description="YceM-like C-terminal" evidence="2">
    <location>
        <begin position="154"/>
        <end position="237"/>
    </location>
</feature>
<dbReference type="GO" id="GO:0000166">
    <property type="term" value="F:nucleotide binding"/>
    <property type="evidence" value="ECO:0007669"/>
    <property type="project" value="InterPro"/>
</dbReference>
<reference evidence="3 4" key="1">
    <citation type="submission" date="2020-08" db="EMBL/GenBank/DDBJ databases">
        <title>Sequencing the genomes of 1000 actinobacteria strains.</title>
        <authorList>
            <person name="Klenk H.-P."/>
        </authorList>
    </citation>
    <scope>NUCLEOTIDE SEQUENCE [LARGE SCALE GENOMIC DNA]</scope>
    <source>
        <strain evidence="3 4">DSM 44230</strain>
    </source>
</reference>
<dbReference type="Gene3D" id="3.40.50.720">
    <property type="entry name" value="NAD(P)-binding Rossmann-like Domain"/>
    <property type="match status" value="1"/>
</dbReference>
<organism evidence="3 4">
    <name type="scientific">Crossiella cryophila</name>
    <dbReference type="NCBI Taxonomy" id="43355"/>
    <lineage>
        <taxon>Bacteria</taxon>
        <taxon>Bacillati</taxon>
        <taxon>Actinomycetota</taxon>
        <taxon>Actinomycetes</taxon>
        <taxon>Pseudonocardiales</taxon>
        <taxon>Pseudonocardiaceae</taxon>
        <taxon>Crossiella</taxon>
    </lineage>
</organism>
<dbReference type="InterPro" id="IPR051317">
    <property type="entry name" value="Gfo/Idh/MocA_oxidoreduct"/>
</dbReference>
<protein>
    <submittedName>
        <fullName evidence="3">Virulence factor</fullName>
    </submittedName>
</protein>
<dbReference type="EMBL" id="JACHMH010000001">
    <property type="protein sequence ID" value="MBB4680795.1"/>
    <property type="molecule type" value="Genomic_DNA"/>
</dbReference>
<dbReference type="Gene3D" id="3.30.360.10">
    <property type="entry name" value="Dihydrodipicolinate Reductase, domain 2"/>
    <property type="match status" value="1"/>
</dbReference>
<dbReference type="InterPro" id="IPR000683">
    <property type="entry name" value="Gfo/Idh/MocA-like_OxRdtase_N"/>
</dbReference>
<dbReference type="AlphaFoldDB" id="A0A7W7FX64"/>